<evidence type="ECO:0000259" key="1">
    <source>
        <dbReference type="Pfam" id="PF09356"/>
    </source>
</evidence>
<gene>
    <name evidence="2" type="ordered locus">Hbal_1265</name>
</gene>
<dbReference type="EMBL" id="CP001678">
    <property type="protein sequence ID" value="ACT58957.1"/>
    <property type="molecule type" value="Genomic_DNA"/>
</dbReference>
<reference evidence="3" key="1">
    <citation type="journal article" date="2011" name="J. Bacteriol.">
        <title>Genome sequences of eight morphologically diverse alphaproteobacteria.</title>
        <authorList>
            <consortium name="US DOE Joint Genome Institute"/>
            <person name="Brown P.J."/>
            <person name="Kysela D.T."/>
            <person name="Buechlein A."/>
            <person name="Hemmerich C."/>
            <person name="Brun Y.V."/>
        </authorList>
    </citation>
    <scope>NUCLEOTIDE SEQUENCE [LARGE SCALE GENOMIC DNA]</scope>
    <source>
        <strain evidence="3">ATCC 49814 / DSM 5838 / IFAM 1418</strain>
    </source>
</reference>
<dbReference type="AlphaFoldDB" id="C6XID1"/>
<dbReference type="InterPro" id="IPR011928">
    <property type="entry name" value="Phage_phiJL001_Gp84"/>
</dbReference>
<feature type="domain" description="Bacteriophage phiJL001 Gp84 C-terminal" evidence="1">
    <location>
        <begin position="171"/>
        <end position="200"/>
    </location>
</feature>
<name>C6XID1_HIRBI</name>
<dbReference type="InterPro" id="IPR018964">
    <property type="entry name" value="Phage_phiJL001_Gp84_C"/>
</dbReference>
<dbReference type="STRING" id="582402.Hbal_1265"/>
<dbReference type="RefSeq" id="WP_015827107.1">
    <property type="nucleotide sequence ID" value="NC_012982.1"/>
</dbReference>
<dbReference type="Proteomes" id="UP000002745">
    <property type="component" value="Chromosome"/>
</dbReference>
<evidence type="ECO:0000313" key="3">
    <source>
        <dbReference type="Proteomes" id="UP000002745"/>
    </source>
</evidence>
<sequence length="217" mass="23470">MKITDEEYAVRLETGAAKTCLCWRFKRKDGAVFGASDHDRLLEIDGVEYHPDRALSGVNFVNTSELSPGYVSGDGALSANFLTQADLANGLWDGASVSVWRVDWEMPELKMHVWSGYLGEITHGAQAFHVELVCLKAQLERRIGRIYAGQCDAALGSARCGVDLSGIHADAVCDKTFETCQSKFSNQVNFQGFPHLPGMDAVISGPSANGINDGGAR</sequence>
<dbReference type="Pfam" id="PF09356">
    <property type="entry name" value="Phage_BR0599"/>
    <property type="match status" value="1"/>
</dbReference>
<proteinExistence type="predicted"/>
<dbReference type="eggNOG" id="COG5449">
    <property type="taxonomic scope" value="Bacteria"/>
</dbReference>
<dbReference type="OrthoDB" id="1633386at2"/>
<protein>
    <recommendedName>
        <fullName evidence="1">Bacteriophage phiJL001 Gp84 C-terminal domain-containing protein</fullName>
    </recommendedName>
</protein>
<dbReference type="KEGG" id="hba:Hbal_1265"/>
<accession>C6XID1</accession>
<dbReference type="NCBIfam" id="TIGR02218">
    <property type="entry name" value="phg_TIGR02218"/>
    <property type="match status" value="1"/>
</dbReference>
<evidence type="ECO:0000313" key="2">
    <source>
        <dbReference type="EMBL" id="ACT58957.1"/>
    </source>
</evidence>
<dbReference type="Pfam" id="PF09931">
    <property type="entry name" value="Phage_phiJL001_Gp84_N"/>
    <property type="match status" value="1"/>
</dbReference>
<organism evidence="2 3">
    <name type="scientific">Hirschia baltica (strain ATCC 49814 / DSM 5838 / IFAM 1418)</name>
    <dbReference type="NCBI Taxonomy" id="582402"/>
    <lineage>
        <taxon>Bacteria</taxon>
        <taxon>Pseudomonadati</taxon>
        <taxon>Pseudomonadota</taxon>
        <taxon>Alphaproteobacteria</taxon>
        <taxon>Hyphomonadales</taxon>
        <taxon>Hyphomonadaceae</taxon>
        <taxon>Hirschia</taxon>
    </lineage>
</organism>
<keyword evidence="3" id="KW-1185">Reference proteome</keyword>
<dbReference type="HOGENOM" id="CLU_080134_0_0_5"/>